<dbReference type="GO" id="GO:0032299">
    <property type="term" value="C:ribonuclease H2 complex"/>
    <property type="evidence" value="ECO:0007669"/>
    <property type="project" value="InterPro"/>
</dbReference>
<sequence length="133" mass="14852">MKTIIHNADAPLAELNLVPCKIQYTGPSNTKDYFSASKKKEKWQDKEVVIANFRGLKLIGENIQLGDKLGVVCNTSEISRENSEEGSVETLKELNPIAVFEKVIVYGHDSCPSENNKWKMLNEWEAIADAING</sequence>
<dbReference type="GeneID" id="30029694"/>
<protein>
    <submittedName>
        <fullName evidence="1">Ribonuclease H1 small subunit</fullName>
    </submittedName>
</protein>
<evidence type="ECO:0000313" key="1">
    <source>
        <dbReference type="EMBL" id="OBA23909.1"/>
    </source>
</evidence>
<dbReference type="OrthoDB" id="6222486at2759"/>
<accession>A0A1A0HIB5</accession>
<reference evidence="1 2" key="1">
    <citation type="submission" date="2016-05" db="EMBL/GenBank/DDBJ databases">
        <title>Comparative genomics of biotechnologically important yeasts.</title>
        <authorList>
            <consortium name="DOE Joint Genome Institute"/>
            <person name="Riley R."/>
            <person name="Haridas S."/>
            <person name="Wolfe K.H."/>
            <person name="Lopes M.R."/>
            <person name="Hittinger C.T."/>
            <person name="Goker M."/>
            <person name="Salamov A."/>
            <person name="Wisecaver J."/>
            <person name="Long T.M."/>
            <person name="Aerts A.L."/>
            <person name="Barry K."/>
            <person name="Choi C."/>
            <person name="Clum A."/>
            <person name="Coughlan A.Y."/>
            <person name="Deshpande S."/>
            <person name="Douglass A.P."/>
            <person name="Hanson S.J."/>
            <person name="Klenk H.-P."/>
            <person name="LaButti K."/>
            <person name="Lapidus A."/>
            <person name="Lindquist E."/>
            <person name="Lipzen A."/>
            <person name="Meier-kolthoff J.P."/>
            <person name="Ohm R.A."/>
            <person name="Otillar R.P."/>
            <person name="Pangilinan J."/>
            <person name="Peng Y."/>
            <person name="Rokas A."/>
            <person name="Rosa C.A."/>
            <person name="Scheuner C."/>
            <person name="Sibirny A.A."/>
            <person name="Slot J.C."/>
            <person name="Stielow J.B."/>
            <person name="Sun H."/>
            <person name="Kurtzman C.P."/>
            <person name="Blackwell M."/>
            <person name="Grigoriev I.V."/>
            <person name="Jeffries T.W."/>
        </authorList>
    </citation>
    <scope>NUCLEOTIDE SEQUENCE [LARGE SCALE GENOMIC DNA]</scope>
    <source>
        <strain evidence="1 2">NRRL YB-4993</strain>
    </source>
</reference>
<dbReference type="CDD" id="cd09271">
    <property type="entry name" value="RNase_H2-C"/>
    <property type="match status" value="1"/>
</dbReference>
<dbReference type="PANTHER" id="PTHR47204">
    <property type="entry name" value="OS02G0168900 PROTEIN"/>
    <property type="match status" value="1"/>
</dbReference>
<dbReference type="EMBL" id="LXTC01000001">
    <property type="protein sequence ID" value="OBA23909.1"/>
    <property type="molecule type" value="Genomic_DNA"/>
</dbReference>
<dbReference type="InterPro" id="IPR013924">
    <property type="entry name" value="RNase_H2_suC"/>
</dbReference>
<dbReference type="AlphaFoldDB" id="A0A1A0HIB5"/>
<gene>
    <name evidence="1" type="ORF">METBIDRAFT_36309</name>
</gene>
<comment type="caution">
    <text evidence="1">The sequence shown here is derived from an EMBL/GenBank/DDBJ whole genome shotgun (WGS) entry which is preliminary data.</text>
</comment>
<dbReference type="PANTHER" id="PTHR47204:SF1">
    <property type="entry name" value="RIBONUCLEASE H2 SUBUNIT C"/>
    <property type="match status" value="1"/>
</dbReference>
<dbReference type="Gene3D" id="2.40.128.680">
    <property type="match status" value="1"/>
</dbReference>
<dbReference type="STRING" id="869754.A0A1A0HIB5"/>
<dbReference type="Proteomes" id="UP000092555">
    <property type="component" value="Unassembled WGS sequence"/>
</dbReference>
<organism evidence="1 2">
    <name type="scientific">Metschnikowia bicuspidata var. bicuspidata NRRL YB-4993</name>
    <dbReference type="NCBI Taxonomy" id="869754"/>
    <lineage>
        <taxon>Eukaryota</taxon>
        <taxon>Fungi</taxon>
        <taxon>Dikarya</taxon>
        <taxon>Ascomycota</taxon>
        <taxon>Saccharomycotina</taxon>
        <taxon>Pichiomycetes</taxon>
        <taxon>Metschnikowiaceae</taxon>
        <taxon>Metschnikowia</taxon>
    </lineage>
</organism>
<evidence type="ECO:0000313" key="2">
    <source>
        <dbReference type="Proteomes" id="UP000092555"/>
    </source>
</evidence>
<dbReference type="RefSeq" id="XP_018714390.1">
    <property type="nucleotide sequence ID" value="XM_018856718.1"/>
</dbReference>
<dbReference type="GO" id="GO:0006401">
    <property type="term" value="P:RNA catabolic process"/>
    <property type="evidence" value="ECO:0007669"/>
    <property type="project" value="InterPro"/>
</dbReference>
<proteinExistence type="predicted"/>
<keyword evidence="2" id="KW-1185">Reference proteome</keyword>
<name>A0A1A0HIB5_9ASCO</name>
<dbReference type="Pfam" id="PF08615">
    <property type="entry name" value="RNase_H2_suC"/>
    <property type="match status" value="1"/>
</dbReference>